<evidence type="ECO:0000313" key="4">
    <source>
        <dbReference type="EMBL" id="KAK9391596.1"/>
    </source>
</evidence>
<feature type="compositionally biased region" description="Pro residues" evidence="2">
    <location>
        <begin position="86"/>
        <end position="101"/>
    </location>
</feature>
<feature type="region of interest" description="Disordered" evidence="2">
    <location>
        <begin position="53"/>
        <end position="103"/>
    </location>
</feature>
<feature type="compositionally biased region" description="Low complexity" evidence="2">
    <location>
        <begin position="65"/>
        <end position="85"/>
    </location>
</feature>
<dbReference type="EMBL" id="JAOTOJ010000018">
    <property type="protein sequence ID" value="KAK9391596.1"/>
    <property type="molecule type" value="Genomic_DNA"/>
</dbReference>
<protein>
    <submittedName>
        <fullName evidence="4">Coiled-coil-helix-coiled-coil-helix domain-containing protein 10 mitochondrial</fullName>
    </submittedName>
</protein>
<organism evidence="4 5">
    <name type="scientific">Crotalus adamanteus</name>
    <name type="common">Eastern diamondback rattlesnake</name>
    <dbReference type="NCBI Taxonomy" id="8729"/>
    <lineage>
        <taxon>Eukaryota</taxon>
        <taxon>Metazoa</taxon>
        <taxon>Chordata</taxon>
        <taxon>Craniata</taxon>
        <taxon>Vertebrata</taxon>
        <taxon>Euteleostomi</taxon>
        <taxon>Lepidosauria</taxon>
        <taxon>Squamata</taxon>
        <taxon>Bifurcata</taxon>
        <taxon>Unidentata</taxon>
        <taxon>Episquamata</taxon>
        <taxon>Toxicofera</taxon>
        <taxon>Serpentes</taxon>
        <taxon>Colubroidea</taxon>
        <taxon>Viperidae</taxon>
        <taxon>Crotalinae</taxon>
        <taxon>Crotalus</taxon>
    </lineage>
</organism>
<keyword evidence="5" id="KW-1185">Reference proteome</keyword>
<dbReference type="GO" id="GO:0005634">
    <property type="term" value="C:nucleus"/>
    <property type="evidence" value="ECO:0007669"/>
    <property type="project" value="TreeGrafter"/>
</dbReference>
<dbReference type="AlphaFoldDB" id="A0AAW1APX7"/>
<dbReference type="Pfam" id="PF06747">
    <property type="entry name" value="CHCH"/>
    <property type="match status" value="1"/>
</dbReference>
<sequence length="207" mass="21069">MFRSFGRSRLFLALCGRETGGAGVGGGRGEELLTVAPAQKKLSVPLRVTEAGPTAASDLAMPRGSRSAPSRPTATSPAASHSSLPAHPPPSTMGTPAPPQQPGLMAQMATTAAGVAVGSAVGHVVGGALTGAFSGDSSSSQPTKVASSSVQESRQIPTHQSSQYGPCLYEMRQFLDCATNQNDLTLCEGFNEALKQCKQASGVTSLL</sequence>
<keyword evidence="1" id="KW-1015">Disulfide bond</keyword>
<feature type="domain" description="CHCH" evidence="3">
    <location>
        <begin position="167"/>
        <end position="199"/>
    </location>
</feature>
<dbReference type="GO" id="GO:0007005">
    <property type="term" value="P:mitochondrion organization"/>
    <property type="evidence" value="ECO:0007669"/>
    <property type="project" value="InterPro"/>
</dbReference>
<accession>A0AAW1APX7</accession>
<dbReference type="PROSITE" id="PS51808">
    <property type="entry name" value="CHCH"/>
    <property type="match status" value="1"/>
</dbReference>
<name>A0AAW1APX7_CROAD</name>
<dbReference type="InterPro" id="IPR055304">
    <property type="entry name" value="CHCHD2/10-like"/>
</dbReference>
<evidence type="ECO:0000313" key="5">
    <source>
        <dbReference type="Proteomes" id="UP001474421"/>
    </source>
</evidence>
<feature type="region of interest" description="Disordered" evidence="2">
    <location>
        <begin position="132"/>
        <end position="162"/>
    </location>
</feature>
<dbReference type="PANTHER" id="PTHR13523:SF4">
    <property type="entry name" value="COILED-COIL-HELIX-COILED-COIL-HELIX DOMAIN-CONTAINING PROTEIN 10, MITOCHONDRIAL"/>
    <property type="match status" value="1"/>
</dbReference>
<reference evidence="4 5" key="1">
    <citation type="journal article" date="2024" name="Proc. Natl. Acad. Sci. U.S.A.">
        <title>The genetic regulatory architecture and epigenomic basis for age-related changes in rattlesnake venom.</title>
        <authorList>
            <person name="Hogan M.P."/>
            <person name="Holding M.L."/>
            <person name="Nystrom G.S."/>
            <person name="Colston T.J."/>
            <person name="Bartlett D.A."/>
            <person name="Mason A.J."/>
            <person name="Ellsworth S.A."/>
            <person name="Rautsaw R.M."/>
            <person name="Lawrence K.C."/>
            <person name="Strickland J.L."/>
            <person name="He B."/>
            <person name="Fraser P."/>
            <person name="Margres M.J."/>
            <person name="Gilbert D.M."/>
            <person name="Gibbs H.L."/>
            <person name="Parkinson C.L."/>
            <person name="Rokyta D.R."/>
        </authorList>
    </citation>
    <scope>NUCLEOTIDE SEQUENCE [LARGE SCALE GENOMIC DNA]</scope>
    <source>
        <strain evidence="4">DRR0105</strain>
    </source>
</reference>
<dbReference type="InterPro" id="IPR010625">
    <property type="entry name" value="CHCH"/>
</dbReference>
<evidence type="ECO:0000256" key="1">
    <source>
        <dbReference type="ARBA" id="ARBA00023157"/>
    </source>
</evidence>
<dbReference type="GO" id="GO:0005739">
    <property type="term" value="C:mitochondrion"/>
    <property type="evidence" value="ECO:0007669"/>
    <property type="project" value="TreeGrafter"/>
</dbReference>
<feature type="compositionally biased region" description="Polar residues" evidence="2">
    <location>
        <begin position="135"/>
        <end position="162"/>
    </location>
</feature>
<gene>
    <name evidence="4" type="ORF">NXF25_017985</name>
</gene>
<evidence type="ECO:0000256" key="2">
    <source>
        <dbReference type="SAM" id="MobiDB-lite"/>
    </source>
</evidence>
<dbReference type="PANTHER" id="PTHR13523">
    <property type="entry name" value="COILED-COIL-HELIX-COILED-COIL-HELIX DOMAIN CONTAINING 2/NUR77"/>
    <property type="match status" value="1"/>
</dbReference>
<evidence type="ECO:0000259" key="3">
    <source>
        <dbReference type="Pfam" id="PF06747"/>
    </source>
</evidence>
<proteinExistence type="predicted"/>
<dbReference type="Proteomes" id="UP001474421">
    <property type="component" value="Unassembled WGS sequence"/>
</dbReference>
<comment type="caution">
    <text evidence="4">The sequence shown here is derived from an EMBL/GenBank/DDBJ whole genome shotgun (WGS) entry which is preliminary data.</text>
</comment>